<dbReference type="Proteomes" id="UP000018890">
    <property type="component" value="Unassembled WGS sequence"/>
</dbReference>
<dbReference type="EMBL" id="BAUT01000016">
    <property type="protein sequence ID" value="GAE25972.1"/>
    <property type="molecule type" value="Genomic_DNA"/>
</dbReference>
<name>W4Q1X8_9BACI</name>
<dbReference type="OrthoDB" id="2852236at2"/>
<sequence length="164" mass="19082">MENFIHQFNDSLMKIIDVDMSLLINVKEGINGPYITIPISEHILEKIVKTKQIKGVTNLNVQLVGNTIVVRGAVRKFRMKMHFQIHLQPLEAKNRQLAFKIVRMKPVNQDWITNLVLSKFQFLRYYKGIIYLDMNQLEKAKSIRVGNVKHVEVKNEKLWVGVGL</sequence>
<evidence type="ECO:0000313" key="2">
    <source>
        <dbReference type="Proteomes" id="UP000018890"/>
    </source>
</evidence>
<dbReference type="STRING" id="1236970.JCM9140_1997"/>
<evidence type="ECO:0000313" key="1">
    <source>
        <dbReference type="EMBL" id="GAE25972.1"/>
    </source>
</evidence>
<reference evidence="1" key="1">
    <citation type="journal article" date="2014" name="Genome Announc.">
        <title>Draft Genome Sequences of Three Alkaliphilic Bacillus Strains, Bacillus wakoensis JCM 9140T, Bacillus akibai JCM 9157T, and Bacillus hemicellulosilyticus JCM 9152T.</title>
        <authorList>
            <person name="Yuki M."/>
            <person name="Oshima K."/>
            <person name="Suda W."/>
            <person name="Oshida Y."/>
            <person name="Kitamura K."/>
            <person name="Iida T."/>
            <person name="Hattori M."/>
            <person name="Ohkuma M."/>
        </authorList>
    </citation>
    <scope>NUCLEOTIDE SEQUENCE [LARGE SCALE GENOMIC DNA]</scope>
    <source>
        <strain evidence="1">JCM 9140</strain>
    </source>
</reference>
<accession>W4Q1X8</accession>
<gene>
    <name evidence="1" type="ORF">JCM9140_1997</name>
</gene>
<dbReference type="RefSeq" id="WP_034745078.1">
    <property type="nucleotide sequence ID" value="NZ_BAUT01000016.1"/>
</dbReference>
<keyword evidence="2" id="KW-1185">Reference proteome</keyword>
<organism evidence="1 2">
    <name type="scientific">Halalkalibacter wakoensis JCM 9140</name>
    <dbReference type="NCBI Taxonomy" id="1236970"/>
    <lineage>
        <taxon>Bacteria</taxon>
        <taxon>Bacillati</taxon>
        <taxon>Bacillota</taxon>
        <taxon>Bacilli</taxon>
        <taxon>Bacillales</taxon>
        <taxon>Bacillaceae</taxon>
        <taxon>Halalkalibacter</taxon>
    </lineage>
</organism>
<protein>
    <submittedName>
        <fullName evidence="1">Uncharacterized protein</fullName>
    </submittedName>
</protein>
<comment type="caution">
    <text evidence="1">The sequence shown here is derived from an EMBL/GenBank/DDBJ whole genome shotgun (WGS) entry which is preliminary data.</text>
</comment>
<proteinExistence type="predicted"/>
<dbReference type="AlphaFoldDB" id="W4Q1X8"/>